<dbReference type="InterPro" id="IPR051158">
    <property type="entry name" value="Metallophosphoesterase_sf"/>
</dbReference>
<sequence length="648" mass="68343">MVFGRFRRHLPSRSIPSDPPPTNPSAPPPSTTEQSRRRSDDGSEPSSAVTEPGSPGTGEGADSSSALIEPEPPTAGSGADSSSAVAEPGPPTAGGGTSPSSATEPGASSAGGGSRPAKTSPRSSLWSRLCGLARRRAARVLVVVLVGLAGGMIGMLLGGRAETPVGPADVALSIRPSWNGGTTVQIPPLGSLQLDSHWGPVRLEARVAELHAEPARRLIEDGAALDRLTEQVGDQVRHGVIVLAVRAAVFTMVFGFLAGLLVFHSWRRAVLSMGAAFSGLLAICLVAVATFSPQSINEPRYTGLLANAPQVVGDVQSIVERFSQYRAQLARLVGNVSRLYAATSTLPTYEPDPSTLRIVHVSDIHLNPAAWDVVRSVSTQFQADLIIDTGDLTDHGSGPEARFVDGIEDLRIPYVFIRGNHDSKETQEAVADQRNAIVLDGQTRQVEGLRIHGVGDPRFTPDKTTRDDDVTADQLRALGAQQAQSLRAAGTVPDLVVVHDPNQGESFSGATPLVLSGHSHKRGTKLLPTGTRVFVQGSTGGAGLRGLENEEPTPIELSVLYFNRATKRLQGWDDLRLGGLGLTSAQIERHLEPEPDRPITPPTLAPTQAPTPSQWPSLDPSKWPTAPPPTATPLTTPPPTSSTPTPRR</sequence>
<organism evidence="6 7">
    <name type="scientific">Thermomonospora echinospora</name>
    <dbReference type="NCBI Taxonomy" id="1992"/>
    <lineage>
        <taxon>Bacteria</taxon>
        <taxon>Bacillati</taxon>
        <taxon>Actinomycetota</taxon>
        <taxon>Actinomycetes</taxon>
        <taxon>Streptosporangiales</taxon>
        <taxon>Thermomonosporaceae</taxon>
        <taxon>Thermomonospora</taxon>
    </lineage>
</organism>
<dbReference type="EMBL" id="FNVO01000012">
    <property type="protein sequence ID" value="SEG77986.1"/>
    <property type="molecule type" value="Genomic_DNA"/>
</dbReference>
<feature type="compositionally biased region" description="Basic residues" evidence="3">
    <location>
        <begin position="1"/>
        <end position="11"/>
    </location>
</feature>
<evidence type="ECO:0000256" key="3">
    <source>
        <dbReference type="SAM" id="MobiDB-lite"/>
    </source>
</evidence>
<evidence type="ECO:0000259" key="5">
    <source>
        <dbReference type="Pfam" id="PF00149"/>
    </source>
</evidence>
<dbReference type="Proteomes" id="UP000236723">
    <property type="component" value="Unassembled WGS sequence"/>
</dbReference>
<feature type="domain" description="Calcineurin-like phosphoesterase" evidence="5">
    <location>
        <begin position="356"/>
        <end position="521"/>
    </location>
</feature>
<feature type="transmembrane region" description="Helical" evidence="4">
    <location>
        <begin position="137"/>
        <end position="157"/>
    </location>
</feature>
<keyword evidence="4" id="KW-1133">Transmembrane helix</keyword>
<reference evidence="7" key="1">
    <citation type="submission" date="2016-10" db="EMBL/GenBank/DDBJ databases">
        <authorList>
            <person name="Varghese N."/>
            <person name="Submissions S."/>
        </authorList>
    </citation>
    <scope>NUCLEOTIDE SEQUENCE [LARGE SCALE GENOMIC DNA]</scope>
    <source>
        <strain evidence="7">DSM 43163</strain>
    </source>
</reference>
<protein>
    <submittedName>
        <fullName evidence="6">Calcineurin-like phosphoesterase</fullName>
    </submittedName>
</protein>
<evidence type="ECO:0000256" key="1">
    <source>
        <dbReference type="ARBA" id="ARBA00022723"/>
    </source>
</evidence>
<feature type="compositionally biased region" description="Pro residues" evidence="3">
    <location>
        <begin position="17"/>
        <end position="30"/>
    </location>
</feature>
<dbReference type="AlphaFoldDB" id="A0A1H6D098"/>
<feature type="region of interest" description="Disordered" evidence="3">
    <location>
        <begin position="1"/>
        <end position="124"/>
    </location>
</feature>
<evidence type="ECO:0000313" key="7">
    <source>
        <dbReference type="Proteomes" id="UP000236723"/>
    </source>
</evidence>
<proteinExistence type="predicted"/>
<name>A0A1H6D098_9ACTN</name>
<accession>A0A1H6D098</accession>
<dbReference type="GO" id="GO:0009245">
    <property type="term" value="P:lipid A biosynthetic process"/>
    <property type="evidence" value="ECO:0007669"/>
    <property type="project" value="TreeGrafter"/>
</dbReference>
<feature type="transmembrane region" description="Helical" evidence="4">
    <location>
        <begin position="240"/>
        <end position="263"/>
    </location>
</feature>
<dbReference type="GO" id="GO:0016020">
    <property type="term" value="C:membrane"/>
    <property type="evidence" value="ECO:0007669"/>
    <property type="project" value="GOC"/>
</dbReference>
<dbReference type="PANTHER" id="PTHR31302:SF31">
    <property type="entry name" value="PHOSPHODIESTERASE YAEI"/>
    <property type="match status" value="1"/>
</dbReference>
<keyword evidence="7" id="KW-1185">Reference proteome</keyword>
<evidence type="ECO:0000256" key="4">
    <source>
        <dbReference type="SAM" id="Phobius"/>
    </source>
</evidence>
<feature type="transmembrane region" description="Helical" evidence="4">
    <location>
        <begin position="270"/>
        <end position="291"/>
    </location>
</feature>
<feature type="compositionally biased region" description="Low complexity" evidence="3">
    <location>
        <begin position="75"/>
        <end position="87"/>
    </location>
</feature>
<keyword evidence="4" id="KW-0472">Membrane</keyword>
<keyword evidence="4" id="KW-0812">Transmembrane</keyword>
<dbReference type="Gene3D" id="3.60.21.10">
    <property type="match status" value="1"/>
</dbReference>
<dbReference type="Pfam" id="PF00149">
    <property type="entry name" value="Metallophos"/>
    <property type="match status" value="1"/>
</dbReference>
<feature type="compositionally biased region" description="Pro residues" evidence="3">
    <location>
        <begin position="625"/>
        <end position="641"/>
    </location>
</feature>
<dbReference type="SUPFAM" id="SSF56300">
    <property type="entry name" value="Metallo-dependent phosphatases"/>
    <property type="match status" value="1"/>
</dbReference>
<dbReference type="InterPro" id="IPR004843">
    <property type="entry name" value="Calcineurin-like_PHP"/>
</dbReference>
<dbReference type="GO" id="GO:0046872">
    <property type="term" value="F:metal ion binding"/>
    <property type="evidence" value="ECO:0007669"/>
    <property type="project" value="UniProtKB-KW"/>
</dbReference>
<gene>
    <name evidence="6" type="ORF">SAMN04489712_11210</name>
</gene>
<keyword evidence="2" id="KW-0378">Hydrolase</keyword>
<feature type="compositionally biased region" description="Low complexity" evidence="3">
    <location>
        <begin position="98"/>
        <end position="108"/>
    </location>
</feature>
<dbReference type="GO" id="GO:0008758">
    <property type="term" value="F:UDP-2,3-diacylglucosamine hydrolase activity"/>
    <property type="evidence" value="ECO:0007669"/>
    <property type="project" value="TreeGrafter"/>
</dbReference>
<evidence type="ECO:0000313" key="6">
    <source>
        <dbReference type="EMBL" id="SEG77986.1"/>
    </source>
</evidence>
<evidence type="ECO:0000256" key="2">
    <source>
        <dbReference type="ARBA" id="ARBA00022801"/>
    </source>
</evidence>
<dbReference type="InterPro" id="IPR029052">
    <property type="entry name" value="Metallo-depent_PP-like"/>
</dbReference>
<keyword evidence="1" id="KW-0479">Metal-binding</keyword>
<dbReference type="PANTHER" id="PTHR31302">
    <property type="entry name" value="TRANSMEMBRANE PROTEIN WITH METALLOPHOSPHOESTERASE DOMAIN-RELATED"/>
    <property type="match status" value="1"/>
</dbReference>
<feature type="region of interest" description="Disordered" evidence="3">
    <location>
        <begin position="591"/>
        <end position="648"/>
    </location>
</feature>